<evidence type="ECO:0000256" key="7">
    <source>
        <dbReference type="SAM" id="Phobius"/>
    </source>
</evidence>
<evidence type="ECO:0000256" key="6">
    <source>
        <dbReference type="SAM" id="MobiDB-lite"/>
    </source>
</evidence>
<dbReference type="InterPro" id="IPR030417">
    <property type="entry name" value="MS4A"/>
</dbReference>
<dbReference type="PANTHER" id="PTHR23320:SF157">
    <property type="entry name" value="SI:CH1073-291C23.2"/>
    <property type="match status" value="1"/>
</dbReference>
<sequence>MAEELHYYSVKAGLHIGVVDVLCGLISIGIGAFNTRNDEHTVITKFQAEGLPIWTGILFVITGGVGILTYKNPRKCIVVLFMLLSVLSTASTILVFWEILPLLLSGKKDVPWNLSYGSFLGLCAIVFVISMKGIYISFKATFMYSSCRKRQPPRESQNHATLCSEFSLYQTASPFTLKNGVSHLWVLHHHLGVIVNTDHTAHLTGPGGIQGERQHCRELSPLQPTPLTQPRPPPPPYRTLKFPHLPAYSEIEATPPPPPYTEK</sequence>
<evidence type="ECO:0000256" key="4">
    <source>
        <dbReference type="ARBA" id="ARBA00022989"/>
    </source>
</evidence>
<feature type="transmembrane region" description="Helical" evidence="7">
    <location>
        <begin position="117"/>
        <end position="138"/>
    </location>
</feature>
<dbReference type="Proteomes" id="UP000001593">
    <property type="component" value="Unassembled WGS sequence"/>
</dbReference>
<name>A7T5C4_NEMVE</name>
<accession>A7T5C4</accession>
<keyword evidence="4 7" id="KW-1133">Transmembrane helix</keyword>
<dbReference type="PANTHER" id="PTHR23320">
    <property type="entry name" value="MEMBRANE-SPANNING 4-DOMAINS SUBFAMILY A MS4A -RELATED"/>
    <property type="match status" value="1"/>
</dbReference>
<feature type="transmembrane region" description="Helical" evidence="7">
    <location>
        <begin position="12"/>
        <end position="33"/>
    </location>
</feature>
<evidence type="ECO:0000256" key="1">
    <source>
        <dbReference type="ARBA" id="ARBA00004141"/>
    </source>
</evidence>
<organism evidence="8 9">
    <name type="scientific">Nematostella vectensis</name>
    <name type="common">Starlet sea anemone</name>
    <dbReference type="NCBI Taxonomy" id="45351"/>
    <lineage>
        <taxon>Eukaryota</taxon>
        <taxon>Metazoa</taxon>
        <taxon>Cnidaria</taxon>
        <taxon>Anthozoa</taxon>
        <taxon>Hexacorallia</taxon>
        <taxon>Actiniaria</taxon>
        <taxon>Edwardsiidae</taxon>
        <taxon>Nematostella</taxon>
    </lineage>
</organism>
<protein>
    <submittedName>
        <fullName evidence="8">Uncharacterized protein</fullName>
    </submittedName>
</protein>
<keyword evidence="9" id="KW-1185">Reference proteome</keyword>
<feature type="compositionally biased region" description="Pro residues" evidence="6">
    <location>
        <begin position="254"/>
        <end position="263"/>
    </location>
</feature>
<comment type="similarity">
    <text evidence="2">Belongs to the MS4A family.</text>
</comment>
<reference evidence="8 9" key="1">
    <citation type="journal article" date="2007" name="Science">
        <title>Sea anemone genome reveals ancestral eumetazoan gene repertoire and genomic organization.</title>
        <authorList>
            <person name="Putnam N.H."/>
            <person name="Srivastava M."/>
            <person name="Hellsten U."/>
            <person name="Dirks B."/>
            <person name="Chapman J."/>
            <person name="Salamov A."/>
            <person name="Terry A."/>
            <person name="Shapiro H."/>
            <person name="Lindquist E."/>
            <person name="Kapitonov V.V."/>
            <person name="Jurka J."/>
            <person name="Genikhovich G."/>
            <person name="Grigoriev I.V."/>
            <person name="Lucas S.M."/>
            <person name="Steele R.E."/>
            <person name="Finnerty J.R."/>
            <person name="Technau U."/>
            <person name="Martindale M.Q."/>
            <person name="Rokhsar D.S."/>
        </authorList>
    </citation>
    <scope>NUCLEOTIDE SEQUENCE [LARGE SCALE GENOMIC DNA]</scope>
    <source>
        <strain evidence="9">CH2 X CH6</strain>
    </source>
</reference>
<dbReference type="Pfam" id="PF04103">
    <property type="entry name" value="CD20"/>
    <property type="match status" value="1"/>
</dbReference>
<feature type="region of interest" description="Disordered" evidence="6">
    <location>
        <begin position="220"/>
        <end position="263"/>
    </location>
</feature>
<dbReference type="EMBL" id="DS471120">
    <property type="protein sequence ID" value="EDO28838.1"/>
    <property type="molecule type" value="Genomic_DNA"/>
</dbReference>
<comment type="subcellular location">
    <subcellularLocation>
        <location evidence="1">Membrane</location>
        <topology evidence="1">Multi-pass membrane protein</topology>
    </subcellularLocation>
</comment>
<feature type="compositionally biased region" description="Pro residues" evidence="6">
    <location>
        <begin position="223"/>
        <end position="237"/>
    </location>
</feature>
<evidence type="ECO:0000313" key="8">
    <source>
        <dbReference type="EMBL" id="EDO28838.1"/>
    </source>
</evidence>
<feature type="transmembrane region" description="Helical" evidence="7">
    <location>
        <begin position="53"/>
        <end position="70"/>
    </location>
</feature>
<keyword evidence="5 7" id="KW-0472">Membrane</keyword>
<dbReference type="InterPro" id="IPR007237">
    <property type="entry name" value="CD20-like"/>
</dbReference>
<keyword evidence="3 7" id="KW-0812">Transmembrane</keyword>
<dbReference type="GO" id="GO:0016020">
    <property type="term" value="C:membrane"/>
    <property type="evidence" value="ECO:0007669"/>
    <property type="project" value="UniProtKB-SubCell"/>
</dbReference>
<evidence type="ECO:0000256" key="3">
    <source>
        <dbReference type="ARBA" id="ARBA00022692"/>
    </source>
</evidence>
<evidence type="ECO:0000256" key="2">
    <source>
        <dbReference type="ARBA" id="ARBA00009565"/>
    </source>
</evidence>
<evidence type="ECO:0000256" key="5">
    <source>
        <dbReference type="ARBA" id="ARBA00023136"/>
    </source>
</evidence>
<feature type="transmembrane region" description="Helical" evidence="7">
    <location>
        <begin position="77"/>
        <end position="97"/>
    </location>
</feature>
<dbReference type="OMA" id="TYKNPRK"/>
<dbReference type="InParanoid" id="A7T5C4"/>
<dbReference type="AlphaFoldDB" id="A7T5C4"/>
<dbReference type="HOGENOM" id="CLU_1058855_0_0_1"/>
<evidence type="ECO:0000313" key="9">
    <source>
        <dbReference type="Proteomes" id="UP000001593"/>
    </source>
</evidence>
<gene>
    <name evidence="8" type="ORF">NEMVEDRAFT_v1g222535</name>
</gene>
<proteinExistence type="inferred from homology"/>